<proteinExistence type="predicted"/>
<accession>A0ABT7HGX1</accession>
<protein>
    <submittedName>
        <fullName evidence="2">DUF4381 domain-containing protein</fullName>
    </submittedName>
</protein>
<gene>
    <name evidence="2" type="ORF">QQF73_13935</name>
</gene>
<reference evidence="2 3" key="1">
    <citation type="submission" date="2023-05" db="EMBL/GenBank/DDBJ databases">
        <title>Marinobacter albus sp. nov., a marine bacterium isolated from sand in a coastal intertidal zone of huludao.</title>
        <authorList>
            <person name="Deng T."/>
        </authorList>
    </citation>
    <scope>NUCLEOTIDE SEQUENCE [LARGE SCALE GENOMIC DNA]</scope>
    <source>
        <strain evidence="2 3">M216</strain>
    </source>
</reference>
<name>A0ABT7HGX1_9GAMM</name>
<keyword evidence="1" id="KW-0472">Membrane</keyword>
<evidence type="ECO:0000256" key="1">
    <source>
        <dbReference type="SAM" id="Phobius"/>
    </source>
</evidence>
<comment type="caution">
    <text evidence="2">The sequence shown here is derived from an EMBL/GenBank/DDBJ whole genome shotgun (WGS) entry which is preliminary data.</text>
</comment>
<keyword evidence="3" id="KW-1185">Reference proteome</keyword>
<feature type="transmembrane region" description="Helical" evidence="1">
    <location>
        <begin position="26"/>
        <end position="46"/>
    </location>
</feature>
<organism evidence="2 3">
    <name type="scientific">Marinobacter albus</name>
    <dbReference type="NCBI Taxonomy" id="3030833"/>
    <lineage>
        <taxon>Bacteria</taxon>
        <taxon>Pseudomonadati</taxon>
        <taxon>Pseudomonadota</taxon>
        <taxon>Gammaproteobacteria</taxon>
        <taxon>Pseudomonadales</taxon>
        <taxon>Marinobacteraceae</taxon>
        <taxon>Marinobacter</taxon>
    </lineage>
</organism>
<dbReference type="EMBL" id="JASSQD010000002">
    <property type="protein sequence ID" value="MDK9558730.1"/>
    <property type="molecule type" value="Genomic_DNA"/>
</dbReference>
<dbReference type="RefSeq" id="WP_219867828.1">
    <property type="nucleotide sequence ID" value="NZ_JASSQD010000002.1"/>
</dbReference>
<dbReference type="Proteomes" id="UP001223547">
    <property type="component" value="Unassembled WGS sequence"/>
</dbReference>
<keyword evidence="1" id="KW-0812">Transmembrane</keyword>
<keyword evidence="1" id="KW-1133">Transmembrane helix</keyword>
<evidence type="ECO:0000313" key="2">
    <source>
        <dbReference type="EMBL" id="MDK9558730.1"/>
    </source>
</evidence>
<dbReference type="InterPro" id="IPR025489">
    <property type="entry name" value="DUF4381"/>
</dbReference>
<sequence length="164" mass="18414">MSLVSDLEQLRELPSPPMPSLWPQTWGWALVLTLLLVLVVAGLLFWRQRRKTNAYRDAALAELDVLEAQWRRDPVSTAPLRDIPELLKRAVLNRPGNPAPELARMGGPDWQGELQRMAATPLSETFAESLADLAYASDETLTRLDAAAVIAECRQWLETHHDPV</sequence>
<evidence type="ECO:0000313" key="3">
    <source>
        <dbReference type="Proteomes" id="UP001223547"/>
    </source>
</evidence>
<dbReference type="Pfam" id="PF14316">
    <property type="entry name" value="DUF4381"/>
    <property type="match status" value="1"/>
</dbReference>